<keyword evidence="2" id="KW-1185">Reference proteome</keyword>
<dbReference type="EMBL" id="QJKJ01000873">
    <property type="protein sequence ID" value="RDY10275.1"/>
    <property type="molecule type" value="Genomic_DNA"/>
</dbReference>
<dbReference type="OrthoDB" id="6776856at2759"/>
<dbReference type="Proteomes" id="UP000257109">
    <property type="component" value="Unassembled WGS sequence"/>
</dbReference>
<proteinExistence type="predicted"/>
<reference evidence="1" key="1">
    <citation type="submission" date="2018-05" db="EMBL/GenBank/DDBJ databases">
        <title>Draft genome of Mucuna pruriens seed.</title>
        <authorList>
            <person name="Nnadi N.E."/>
            <person name="Vos R."/>
            <person name="Hasami M.H."/>
            <person name="Devisetty U.K."/>
            <person name="Aguiy J.C."/>
        </authorList>
    </citation>
    <scope>NUCLEOTIDE SEQUENCE [LARGE SCALE GENOMIC DNA]</scope>
    <source>
        <strain evidence="1">JCA_2017</strain>
    </source>
</reference>
<evidence type="ECO:0000313" key="2">
    <source>
        <dbReference type="Proteomes" id="UP000257109"/>
    </source>
</evidence>
<gene>
    <name evidence="1" type="ORF">CR513_05237</name>
</gene>
<evidence type="ECO:0000313" key="1">
    <source>
        <dbReference type="EMBL" id="RDY10275.1"/>
    </source>
</evidence>
<feature type="non-terminal residue" evidence="1">
    <location>
        <position position="1"/>
    </location>
</feature>
<sequence length="104" mass="12549">TNVAKLLNTSIKDKAWCWHEAWHLNFEALKTLRDEKMVNEVPHIKYSNQFRKTWVYFLKQKSEIFVVEKESDYVIKALRSDKDDKFTSKEFNEFCEKKIGFIIL</sequence>
<protein>
    <submittedName>
        <fullName evidence="1">Uncharacterized protein</fullName>
    </submittedName>
</protein>
<name>A0A371I5H4_MUCPR</name>
<accession>A0A371I5H4</accession>
<comment type="caution">
    <text evidence="1">The sequence shown here is derived from an EMBL/GenBank/DDBJ whole genome shotgun (WGS) entry which is preliminary data.</text>
</comment>
<organism evidence="1 2">
    <name type="scientific">Mucuna pruriens</name>
    <name type="common">Velvet bean</name>
    <name type="synonym">Dolichos pruriens</name>
    <dbReference type="NCBI Taxonomy" id="157652"/>
    <lineage>
        <taxon>Eukaryota</taxon>
        <taxon>Viridiplantae</taxon>
        <taxon>Streptophyta</taxon>
        <taxon>Embryophyta</taxon>
        <taxon>Tracheophyta</taxon>
        <taxon>Spermatophyta</taxon>
        <taxon>Magnoliopsida</taxon>
        <taxon>eudicotyledons</taxon>
        <taxon>Gunneridae</taxon>
        <taxon>Pentapetalae</taxon>
        <taxon>rosids</taxon>
        <taxon>fabids</taxon>
        <taxon>Fabales</taxon>
        <taxon>Fabaceae</taxon>
        <taxon>Papilionoideae</taxon>
        <taxon>50 kb inversion clade</taxon>
        <taxon>NPAAA clade</taxon>
        <taxon>indigoferoid/millettioid clade</taxon>
        <taxon>Phaseoleae</taxon>
        <taxon>Mucuna</taxon>
    </lineage>
</organism>
<dbReference type="AlphaFoldDB" id="A0A371I5H4"/>